<dbReference type="RefSeq" id="XP_012652570.1">
    <property type="nucleotide sequence ID" value="XM_012797116.1"/>
</dbReference>
<organism evidence="2 3">
    <name type="scientific">Tetrahymena thermophila (strain SB210)</name>
    <dbReference type="NCBI Taxonomy" id="312017"/>
    <lineage>
        <taxon>Eukaryota</taxon>
        <taxon>Sar</taxon>
        <taxon>Alveolata</taxon>
        <taxon>Ciliophora</taxon>
        <taxon>Intramacronucleata</taxon>
        <taxon>Oligohymenophorea</taxon>
        <taxon>Hymenostomatida</taxon>
        <taxon>Tetrahymenina</taxon>
        <taxon>Tetrahymenidae</taxon>
        <taxon>Tetrahymena</taxon>
    </lineage>
</organism>
<dbReference type="EMBL" id="GG662720">
    <property type="protein sequence ID" value="EWS74857.1"/>
    <property type="molecule type" value="Genomic_DNA"/>
</dbReference>
<dbReference type="AlphaFoldDB" id="W7XBZ6"/>
<keyword evidence="1 2" id="KW-0812">Transmembrane</keyword>
<evidence type="ECO:0000313" key="3">
    <source>
        <dbReference type="Proteomes" id="UP000009168"/>
    </source>
</evidence>
<sequence length="90" mass="10607">MTLASKYSIKNFQKLQMSNYYYIYRHQNNIHNCKIVKTKPFYAFIAAPYIPTFLTVRFRTLKTYFSSITIILHCVITSILISRSIALKTT</sequence>
<keyword evidence="1" id="KW-0472">Membrane</keyword>
<dbReference type="GeneID" id="24436897"/>
<feature type="transmembrane region" description="Helical" evidence="1">
    <location>
        <begin position="64"/>
        <end position="86"/>
    </location>
</feature>
<dbReference type="InParanoid" id="W7XBZ6"/>
<accession>W7XBZ6</accession>
<name>W7XBZ6_TETTS</name>
<dbReference type="KEGG" id="tet:TTHERM_000031844"/>
<evidence type="ECO:0000313" key="2">
    <source>
        <dbReference type="EMBL" id="EWS74857.1"/>
    </source>
</evidence>
<dbReference type="Proteomes" id="UP000009168">
    <property type="component" value="Unassembled WGS sequence"/>
</dbReference>
<evidence type="ECO:0000256" key="1">
    <source>
        <dbReference type="SAM" id="Phobius"/>
    </source>
</evidence>
<keyword evidence="3" id="KW-1185">Reference proteome</keyword>
<gene>
    <name evidence="2" type="ORF">TTHERM_000031844</name>
</gene>
<feature type="transmembrane region" description="Helical" evidence="1">
    <location>
        <begin position="41"/>
        <end position="58"/>
    </location>
</feature>
<protein>
    <submittedName>
        <fullName evidence="2">Transmembrane protein, putative</fullName>
    </submittedName>
</protein>
<keyword evidence="1" id="KW-1133">Transmembrane helix</keyword>
<reference evidence="3" key="1">
    <citation type="journal article" date="2006" name="PLoS Biol.">
        <title>Macronuclear genome sequence of the ciliate Tetrahymena thermophila, a model eukaryote.</title>
        <authorList>
            <person name="Eisen J.A."/>
            <person name="Coyne R.S."/>
            <person name="Wu M."/>
            <person name="Wu D."/>
            <person name="Thiagarajan M."/>
            <person name="Wortman J.R."/>
            <person name="Badger J.H."/>
            <person name="Ren Q."/>
            <person name="Amedeo P."/>
            <person name="Jones K.M."/>
            <person name="Tallon L.J."/>
            <person name="Delcher A.L."/>
            <person name="Salzberg S.L."/>
            <person name="Silva J.C."/>
            <person name="Haas B.J."/>
            <person name="Majoros W.H."/>
            <person name="Farzad M."/>
            <person name="Carlton J.M."/>
            <person name="Smith R.K. Jr."/>
            <person name="Garg J."/>
            <person name="Pearlman R.E."/>
            <person name="Karrer K.M."/>
            <person name="Sun L."/>
            <person name="Manning G."/>
            <person name="Elde N.C."/>
            <person name="Turkewitz A.P."/>
            <person name="Asai D.J."/>
            <person name="Wilkes D.E."/>
            <person name="Wang Y."/>
            <person name="Cai H."/>
            <person name="Collins K."/>
            <person name="Stewart B.A."/>
            <person name="Lee S.R."/>
            <person name="Wilamowska K."/>
            <person name="Weinberg Z."/>
            <person name="Ruzzo W.L."/>
            <person name="Wloga D."/>
            <person name="Gaertig J."/>
            <person name="Frankel J."/>
            <person name="Tsao C.-C."/>
            <person name="Gorovsky M.A."/>
            <person name="Keeling P.J."/>
            <person name="Waller R.F."/>
            <person name="Patron N.J."/>
            <person name="Cherry J.M."/>
            <person name="Stover N.A."/>
            <person name="Krieger C.J."/>
            <person name="del Toro C."/>
            <person name="Ryder H.F."/>
            <person name="Williamson S.C."/>
            <person name="Barbeau R.A."/>
            <person name="Hamilton E.P."/>
            <person name="Orias E."/>
        </authorList>
    </citation>
    <scope>NUCLEOTIDE SEQUENCE [LARGE SCALE GENOMIC DNA]</scope>
    <source>
        <strain evidence="3">SB210</strain>
    </source>
</reference>
<proteinExistence type="predicted"/>